<reference evidence="1 2" key="1">
    <citation type="submission" date="2012-06" db="EMBL/GenBank/DDBJ databases">
        <title>Draft Genome Sequence of Lactobacillus pasteurii CRBIP 24.76T.</title>
        <authorList>
            <person name="Cousin S."/>
            <person name="Bouchier C."/>
            <person name="Loux V."/>
            <person name="Ma L."/>
            <person name="Creno S."/>
            <person name="Bizet C."/>
            <person name="Clermont D."/>
        </authorList>
    </citation>
    <scope>NUCLEOTIDE SEQUENCE [LARGE SCALE GENOMIC DNA]</scope>
    <source>
        <strain evidence="2">CRBIP 24.76T</strain>
    </source>
</reference>
<dbReference type="EMBL" id="CAKD01000022">
    <property type="protein sequence ID" value="CCI85525.1"/>
    <property type="molecule type" value="Genomic_DNA"/>
</dbReference>
<keyword evidence="2" id="KW-1185">Reference proteome</keyword>
<evidence type="ECO:0008006" key="3">
    <source>
        <dbReference type="Google" id="ProtNLM"/>
    </source>
</evidence>
<organism evidence="1 2">
    <name type="scientific">Lactobacillus pasteurii DSM 23907 = CRBIP 24.76</name>
    <dbReference type="NCBI Taxonomy" id="1423790"/>
    <lineage>
        <taxon>Bacteria</taxon>
        <taxon>Bacillati</taxon>
        <taxon>Bacillota</taxon>
        <taxon>Bacilli</taxon>
        <taxon>Lactobacillales</taxon>
        <taxon>Lactobacillaceae</taxon>
        <taxon>Lactobacillus</taxon>
    </lineage>
</organism>
<dbReference type="STRING" id="1423790.BN53_05405"/>
<dbReference type="AlphaFoldDB" id="I7JYG5"/>
<dbReference type="RefSeq" id="WP_009560077.1">
    <property type="nucleotide sequence ID" value="NZ_AYZN01000005.1"/>
</dbReference>
<evidence type="ECO:0000313" key="1">
    <source>
        <dbReference type="EMBL" id="CCI85525.1"/>
    </source>
</evidence>
<gene>
    <name evidence="1" type="ORF">BN53_05405</name>
</gene>
<sequence>MGSYLGKIEARGKAQGRAEGEAKGKILGAVRVMIKYKVQPDEIRKNIREDYPHFDQSKLDDIIAEQKKELGIS</sequence>
<dbReference type="Proteomes" id="UP000009311">
    <property type="component" value="Unassembled WGS sequence"/>
</dbReference>
<comment type="caution">
    <text evidence="1">The sequence shown here is derived from an EMBL/GenBank/DDBJ whole genome shotgun (WGS) entry which is preliminary data.</text>
</comment>
<accession>I7JYG5</accession>
<name>I7JYG5_9LACO</name>
<evidence type="ECO:0000313" key="2">
    <source>
        <dbReference type="Proteomes" id="UP000009311"/>
    </source>
</evidence>
<protein>
    <recommendedName>
        <fullName evidence="3">DUF4351 domain-containing protein</fullName>
    </recommendedName>
</protein>
<dbReference type="PATRIC" id="fig|1423790.3.peg.1489"/>
<proteinExistence type="predicted"/>